<evidence type="ECO:0000256" key="1">
    <source>
        <dbReference type="SAM" id="Phobius"/>
    </source>
</evidence>
<dbReference type="Proteomes" id="UP000287188">
    <property type="component" value="Unassembled WGS sequence"/>
</dbReference>
<keyword evidence="3" id="KW-1185">Reference proteome</keyword>
<dbReference type="AlphaFoldDB" id="A0A402AL36"/>
<protein>
    <submittedName>
        <fullName evidence="2">Uncharacterized protein</fullName>
    </submittedName>
</protein>
<evidence type="ECO:0000313" key="2">
    <source>
        <dbReference type="EMBL" id="GCE19831.1"/>
    </source>
</evidence>
<sequence>MAHDKCITEAEEGSLGDYSYRNLESRLIGLAYLGYAVSFILALLEFFLPMIDGQNEFGHSLIGVLLIYWMGSFMHIMAKAGDTFNLSLREYATRPKATLRKWLEFVAFNLNFGLCYTFLLLMIGTLYP</sequence>
<evidence type="ECO:0000313" key="3">
    <source>
        <dbReference type="Proteomes" id="UP000287188"/>
    </source>
</evidence>
<keyword evidence="1" id="KW-0472">Membrane</keyword>
<comment type="caution">
    <text evidence="2">The sequence shown here is derived from an EMBL/GenBank/DDBJ whole genome shotgun (WGS) entry which is preliminary data.</text>
</comment>
<keyword evidence="1" id="KW-0812">Transmembrane</keyword>
<organism evidence="2 3">
    <name type="scientific">Dictyobacter kobayashii</name>
    <dbReference type="NCBI Taxonomy" id="2014872"/>
    <lineage>
        <taxon>Bacteria</taxon>
        <taxon>Bacillati</taxon>
        <taxon>Chloroflexota</taxon>
        <taxon>Ktedonobacteria</taxon>
        <taxon>Ktedonobacterales</taxon>
        <taxon>Dictyobacteraceae</taxon>
        <taxon>Dictyobacter</taxon>
    </lineage>
</organism>
<keyword evidence="1" id="KW-1133">Transmembrane helix</keyword>
<dbReference type="RefSeq" id="WP_136625230.1">
    <property type="nucleotide sequence ID" value="NZ_BIFS01000001.1"/>
</dbReference>
<gene>
    <name evidence="2" type="ORF">KDK_36310</name>
</gene>
<accession>A0A402AL36</accession>
<feature type="transmembrane region" description="Helical" evidence="1">
    <location>
        <begin position="27"/>
        <end position="48"/>
    </location>
</feature>
<feature type="transmembrane region" description="Helical" evidence="1">
    <location>
        <begin position="60"/>
        <end position="81"/>
    </location>
</feature>
<proteinExistence type="predicted"/>
<name>A0A402AL36_9CHLR</name>
<reference evidence="3" key="1">
    <citation type="submission" date="2018-12" db="EMBL/GenBank/DDBJ databases">
        <title>Tengunoibacter tsumagoiensis gen. nov., sp. nov., Dictyobacter kobayashii sp. nov., D. alpinus sp. nov., and D. joshuensis sp. nov. and description of Dictyobacteraceae fam. nov. within the order Ktedonobacterales isolated from Tengu-no-mugimeshi.</title>
        <authorList>
            <person name="Wang C.M."/>
            <person name="Zheng Y."/>
            <person name="Sakai Y."/>
            <person name="Toyoda A."/>
            <person name="Minakuchi Y."/>
            <person name="Abe K."/>
            <person name="Yokota A."/>
            <person name="Yabe S."/>
        </authorList>
    </citation>
    <scope>NUCLEOTIDE SEQUENCE [LARGE SCALE GENOMIC DNA]</scope>
    <source>
        <strain evidence="3">Uno11</strain>
    </source>
</reference>
<dbReference type="EMBL" id="BIFS01000001">
    <property type="protein sequence ID" value="GCE19831.1"/>
    <property type="molecule type" value="Genomic_DNA"/>
</dbReference>
<feature type="transmembrane region" description="Helical" evidence="1">
    <location>
        <begin position="102"/>
        <end position="127"/>
    </location>
</feature>